<feature type="transmembrane region" description="Helical" evidence="9">
    <location>
        <begin position="292"/>
        <end position="314"/>
    </location>
</feature>
<keyword evidence="6 9" id="KW-1133">Transmembrane helix</keyword>
<evidence type="ECO:0000256" key="6">
    <source>
        <dbReference type="ARBA" id="ARBA00022989"/>
    </source>
</evidence>
<dbReference type="InterPro" id="IPR001851">
    <property type="entry name" value="ABC_transp_permease"/>
</dbReference>
<evidence type="ECO:0000256" key="3">
    <source>
        <dbReference type="ARBA" id="ARBA00022475"/>
    </source>
</evidence>
<dbReference type="PANTHER" id="PTHR32196:SF21">
    <property type="entry name" value="ABC TRANSPORTER PERMEASE PROTEIN YPHD-RELATED"/>
    <property type="match status" value="1"/>
</dbReference>
<dbReference type="AlphaFoldDB" id="A0A6J7L117"/>
<feature type="region of interest" description="Disordered" evidence="8">
    <location>
        <begin position="1"/>
        <end position="25"/>
    </location>
</feature>
<dbReference type="EMBL" id="CAFBNE010000082">
    <property type="protein sequence ID" value="CAB4962418.1"/>
    <property type="molecule type" value="Genomic_DNA"/>
</dbReference>
<gene>
    <name evidence="10" type="ORF">UFOPK3772_02300</name>
</gene>
<keyword evidence="2" id="KW-0813">Transport</keyword>
<organism evidence="10">
    <name type="scientific">freshwater metagenome</name>
    <dbReference type="NCBI Taxonomy" id="449393"/>
    <lineage>
        <taxon>unclassified sequences</taxon>
        <taxon>metagenomes</taxon>
        <taxon>ecological metagenomes</taxon>
    </lineage>
</organism>
<evidence type="ECO:0000256" key="4">
    <source>
        <dbReference type="ARBA" id="ARBA00022519"/>
    </source>
</evidence>
<evidence type="ECO:0000256" key="2">
    <source>
        <dbReference type="ARBA" id="ARBA00022448"/>
    </source>
</evidence>
<dbReference type="GO" id="GO:0005886">
    <property type="term" value="C:plasma membrane"/>
    <property type="evidence" value="ECO:0007669"/>
    <property type="project" value="UniProtKB-SubCell"/>
</dbReference>
<keyword evidence="4" id="KW-0997">Cell inner membrane</keyword>
<keyword evidence="3" id="KW-1003">Cell membrane</keyword>
<feature type="transmembrane region" description="Helical" evidence="9">
    <location>
        <begin position="233"/>
        <end position="254"/>
    </location>
</feature>
<accession>A0A6J7L117</accession>
<dbReference type="GO" id="GO:0022857">
    <property type="term" value="F:transmembrane transporter activity"/>
    <property type="evidence" value="ECO:0007669"/>
    <property type="project" value="InterPro"/>
</dbReference>
<sequence>MSSHDNVVVDQSVDFTPRSPGNQRRGRRSVGYFFEAYALLFLLIAVAVFFSLWPTTSDTFPTLANLQILLGNQAVIGIVALGALIPLIANEWDLSIGAIAGVSSIVTALAMSNGIGAIASPAIGLALGATFGLVNAVIVTKFGVNGVITTLGTATLLDGVTNQVTGGLAITTDIPDVVVNFGLGNWFGIPSVIFALVAAAVAVAYVLGYTPFGRYLYAIGSNVEAAKLVGIRVRLIIASAFVCSGLLAAAGGILSVARQAGADPRIGVGLTLPALAAAFLSAAAIKPGRYNVGGVIVAIFFLAVINNGLALAGVPAYVSSYVNGAALIVGVGLAAYLGRRRTGRTL</sequence>
<keyword evidence="7 9" id="KW-0472">Membrane</keyword>
<proteinExistence type="predicted"/>
<evidence type="ECO:0000256" key="7">
    <source>
        <dbReference type="ARBA" id="ARBA00023136"/>
    </source>
</evidence>
<evidence type="ECO:0000313" key="10">
    <source>
        <dbReference type="EMBL" id="CAB4962418.1"/>
    </source>
</evidence>
<feature type="transmembrane region" description="Helical" evidence="9">
    <location>
        <begin position="96"/>
        <end position="119"/>
    </location>
</feature>
<reference evidence="10" key="1">
    <citation type="submission" date="2020-05" db="EMBL/GenBank/DDBJ databases">
        <authorList>
            <person name="Chiriac C."/>
            <person name="Salcher M."/>
            <person name="Ghai R."/>
            <person name="Kavagutti S V."/>
        </authorList>
    </citation>
    <scope>NUCLEOTIDE SEQUENCE</scope>
</reference>
<feature type="transmembrane region" description="Helical" evidence="9">
    <location>
        <begin position="320"/>
        <end position="338"/>
    </location>
</feature>
<comment type="subcellular location">
    <subcellularLocation>
        <location evidence="1">Cell membrane</location>
        <topology evidence="1">Multi-pass membrane protein</topology>
    </subcellularLocation>
</comment>
<keyword evidence="5 9" id="KW-0812">Transmembrane</keyword>
<name>A0A6J7L117_9ZZZZ</name>
<feature type="transmembrane region" description="Helical" evidence="9">
    <location>
        <begin position="66"/>
        <end position="89"/>
    </location>
</feature>
<protein>
    <submittedName>
        <fullName evidence="10">Unannotated protein</fullName>
    </submittedName>
</protein>
<evidence type="ECO:0000256" key="8">
    <source>
        <dbReference type="SAM" id="MobiDB-lite"/>
    </source>
</evidence>
<evidence type="ECO:0000256" key="1">
    <source>
        <dbReference type="ARBA" id="ARBA00004651"/>
    </source>
</evidence>
<evidence type="ECO:0000256" key="9">
    <source>
        <dbReference type="SAM" id="Phobius"/>
    </source>
</evidence>
<dbReference type="Pfam" id="PF02653">
    <property type="entry name" value="BPD_transp_2"/>
    <property type="match status" value="1"/>
</dbReference>
<feature type="transmembrane region" description="Helical" evidence="9">
    <location>
        <begin position="32"/>
        <end position="54"/>
    </location>
</feature>
<evidence type="ECO:0000256" key="5">
    <source>
        <dbReference type="ARBA" id="ARBA00022692"/>
    </source>
</evidence>
<dbReference type="CDD" id="cd06579">
    <property type="entry name" value="TM_PBP1_transp_AraH_like"/>
    <property type="match status" value="1"/>
</dbReference>
<feature type="transmembrane region" description="Helical" evidence="9">
    <location>
        <begin position="266"/>
        <end position="285"/>
    </location>
</feature>
<feature type="transmembrane region" description="Helical" evidence="9">
    <location>
        <begin position="186"/>
        <end position="212"/>
    </location>
</feature>
<dbReference type="PANTHER" id="PTHR32196">
    <property type="entry name" value="ABC TRANSPORTER PERMEASE PROTEIN YPHD-RELATED-RELATED"/>
    <property type="match status" value="1"/>
</dbReference>